<dbReference type="PANTHER" id="PTHR45138">
    <property type="entry name" value="REGULATORY COMPONENTS OF SENSORY TRANSDUCTION SYSTEM"/>
    <property type="match status" value="1"/>
</dbReference>
<dbReference type="KEGG" id="fsc:FSU_0589"/>
<dbReference type="Gene3D" id="3.30.70.270">
    <property type="match status" value="1"/>
</dbReference>
<keyword evidence="3" id="KW-0812">Transmembrane</keyword>
<evidence type="ECO:0000256" key="1">
    <source>
        <dbReference type="ARBA" id="ARBA00012528"/>
    </source>
</evidence>
<gene>
    <name evidence="5" type="ordered locus">FSU_0589</name>
</gene>
<dbReference type="InterPro" id="IPR050469">
    <property type="entry name" value="Diguanylate_Cyclase"/>
</dbReference>
<protein>
    <recommendedName>
        <fullName evidence="1">diguanylate cyclase</fullName>
        <ecNumber evidence="1">2.7.7.65</ecNumber>
    </recommendedName>
</protein>
<dbReference type="CDD" id="cd01949">
    <property type="entry name" value="GGDEF"/>
    <property type="match status" value="1"/>
</dbReference>
<keyword evidence="3" id="KW-1133">Transmembrane helix</keyword>
<keyword evidence="3" id="KW-0472">Membrane</keyword>
<evidence type="ECO:0000256" key="2">
    <source>
        <dbReference type="SAM" id="Coils"/>
    </source>
</evidence>
<dbReference type="PATRIC" id="fig|59374.8.peg.567"/>
<keyword evidence="2" id="KW-0175">Coiled coil</keyword>
<evidence type="ECO:0000313" key="5">
    <source>
        <dbReference type="EMBL" id="ADL26541.1"/>
    </source>
</evidence>
<dbReference type="AlphaFoldDB" id="D9S764"/>
<name>D9S764_FIBSS</name>
<evidence type="ECO:0000313" key="6">
    <source>
        <dbReference type="Proteomes" id="UP000000517"/>
    </source>
</evidence>
<dbReference type="SUPFAM" id="SSF55073">
    <property type="entry name" value="Nucleotide cyclase"/>
    <property type="match status" value="1"/>
</dbReference>
<evidence type="ECO:0000259" key="4">
    <source>
        <dbReference type="PROSITE" id="PS50887"/>
    </source>
</evidence>
<feature type="transmembrane region" description="Helical" evidence="3">
    <location>
        <begin position="234"/>
        <end position="256"/>
    </location>
</feature>
<dbReference type="GO" id="GO:1902201">
    <property type="term" value="P:negative regulation of bacterial-type flagellum-dependent cell motility"/>
    <property type="evidence" value="ECO:0007669"/>
    <property type="project" value="TreeGrafter"/>
</dbReference>
<organism evidence="5 6">
    <name type="scientific">Fibrobacter succinogenes (strain ATCC 19169 / S85)</name>
    <dbReference type="NCBI Taxonomy" id="59374"/>
    <lineage>
        <taxon>Bacteria</taxon>
        <taxon>Pseudomonadati</taxon>
        <taxon>Fibrobacterota</taxon>
        <taxon>Fibrobacteria</taxon>
        <taxon>Fibrobacterales</taxon>
        <taxon>Fibrobacteraceae</taxon>
        <taxon>Fibrobacter</taxon>
    </lineage>
</organism>
<dbReference type="eggNOG" id="COG2199">
    <property type="taxonomic scope" value="Bacteria"/>
</dbReference>
<evidence type="ECO:0000256" key="3">
    <source>
        <dbReference type="SAM" id="Phobius"/>
    </source>
</evidence>
<accession>D9S764</accession>
<dbReference type="PROSITE" id="PS50887">
    <property type="entry name" value="GGDEF"/>
    <property type="match status" value="1"/>
</dbReference>
<dbReference type="InterPro" id="IPR043128">
    <property type="entry name" value="Rev_trsase/Diguanyl_cyclase"/>
</dbReference>
<dbReference type="Pfam" id="PF00990">
    <property type="entry name" value="GGDEF"/>
    <property type="match status" value="1"/>
</dbReference>
<dbReference type="GO" id="GO:0005886">
    <property type="term" value="C:plasma membrane"/>
    <property type="evidence" value="ECO:0007669"/>
    <property type="project" value="TreeGrafter"/>
</dbReference>
<dbReference type="EMBL" id="CP002158">
    <property type="protein sequence ID" value="ADL26541.1"/>
    <property type="molecule type" value="Genomic_DNA"/>
</dbReference>
<proteinExistence type="predicted"/>
<dbReference type="HOGENOM" id="CLU_598104_0_0_0"/>
<dbReference type="GO" id="GO:0052621">
    <property type="term" value="F:diguanylate cyclase activity"/>
    <property type="evidence" value="ECO:0007669"/>
    <property type="project" value="UniProtKB-EC"/>
</dbReference>
<sequence>MRHITFHKTQTLRGLRFFVFLFSVFCKKILFFSAKENEMTHKKTIHRSLILGSAVFIAFMCFLLSIQAYLTYSQSLYKRYDDKLSNILNYATNRIDMDDLYQNTITGQKTEKYNDVQQLLNGMVDDFELFYLYSLFVRNDSMYNICSATSKAERERGEEDMKLLEPTDAYELSEIRKFAKAMTKNEISYFEEDSDWGPAYTACKPYVNSLGVHFGVICADVSIAELHKTVNNYVLYNVILTLGLGLLFALILLVWLRHNVTGPILALEKSARHFAEKSRGKKTPDELIFDAPEIHTHNEVESLSNAISQMSKDMRTYVQGLLEAEEQARSAQEQAEDMTQLAFKDALTHVNSKVAYDKMKESLQEQIDKGGATFGFVMIDLNNLKEVNDHYGHDCGDKYILGCCHIFCTIYKQSPIYRFGGDEFVVLLQNSDYKNRDKLFKVIESEFKKTRNNTSRPAWERYSVAYGMATYQLGDNVEDVFKRADDSMYQKKMEIKGMA</sequence>
<reference evidence="6" key="1">
    <citation type="submission" date="2010-08" db="EMBL/GenBank/DDBJ databases">
        <title>Complete sequence of Fibrobacter succinogenes subsp. succinogenes S85.</title>
        <authorList>
            <person name="Durkin A.S."/>
            <person name="Nelson K.E."/>
            <person name="Morrison M."/>
            <person name="Forsberg C.W."/>
            <person name="Wilson D.B."/>
            <person name="Russell J.B."/>
            <person name="Cann I.K.O."/>
            <person name="Mackie R.I."/>
            <person name="White B.A."/>
        </authorList>
    </citation>
    <scope>NUCLEOTIDE SEQUENCE [LARGE SCALE GENOMIC DNA]</scope>
    <source>
        <strain evidence="6">ATCC 19169 / S85</strain>
    </source>
</reference>
<dbReference type="SMART" id="SM00267">
    <property type="entry name" value="GGDEF"/>
    <property type="match status" value="1"/>
</dbReference>
<dbReference type="STRING" id="59374.FSU_0589"/>
<feature type="transmembrane region" description="Helical" evidence="3">
    <location>
        <begin position="12"/>
        <end position="30"/>
    </location>
</feature>
<dbReference type="Proteomes" id="UP000000517">
    <property type="component" value="Chromosome"/>
</dbReference>
<feature type="domain" description="GGDEF" evidence="4">
    <location>
        <begin position="372"/>
        <end position="499"/>
    </location>
</feature>
<dbReference type="InterPro" id="IPR029787">
    <property type="entry name" value="Nucleotide_cyclase"/>
</dbReference>
<dbReference type="PANTHER" id="PTHR45138:SF6">
    <property type="entry name" value="DIGUANYLATE CYCLASE DGCN"/>
    <property type="match status" value="1"/>
</dbReference>
<dbReference type="GO" id="GO:0043709">
    <property type="term" value="P:cell adhesion involved in single-species biofilm formation"/>
    <property type="evidence" value="ECO:0007669"/>
    <property type="project" value="TreeGrafter"/>
</dbReference>
<dbReference type="NCBIfam" id="TIGR00254">
    <property type="entry name" value="GGDEF"/>
    <property type="match status" value="1"/>
</dbReference>
<feature type="transmembrane region" description="Helical" evidence="3">
    <location>
        <begin position="50"/>
        <end position="70"/>
    </location>
</feature>
<dbReference type="EC" id="2.7.7.65" evidence="1"/>
<feature type="coiled-coil region" evidence="2">
    <location>
        <begin position="314"/>
        <end position="341"/>
    </location>
</feature>
<dbReference type="InterPro" id="IPR000160">
    <property type="entry name" value="GGDEF_dom"/>
</dbReference>
<dbReference type="Gene3D" id="6.10.340.10">
    <property type="match status" value="1"/>
</dbReference>